<evidence type="ECO:0000313" key="2">
    <source>
        <dbReference type="Proteomes" id="UP000815677"/>
    </source>
</evidence>
<keyword evidence="2" id="KW-1185">Reference proteome</keyword>
<proteinExistence type="predicted"/>
<accession>A0ABQ0KWG3</accession>
<name>A0ABQ0KWG3_MYCCL</name>
<sequence>PVLRSTPTPTTGGLTPPVRLSALPFAVPPAAQHTRCTCWWWLGLCKRWASTAVGDLFAARNAATRGSLGFCQFMPLARHLHVPWPVLALRTLPTHDATRVSRHGRLRHVPRVYVSCATQHRRLAVHTTDRAQTVYMPAAASVPPPPASRALPLAATSSLILLSLSIFLDPAGALCKHGRWRPSAVRMQRWVEFWGSVPVLRTIPTPDATRVWCHGGSCHAPRVRVTCAAQHCWLAMRAPGRAHTIYAPTAASAAPSSCLSLSAAGSHPLPHPPLALHLSQLRPLLYHRCPPLALHLSQPGHFCSTILSAK</sequence>
<protein>
    <submittedName>
        <fullName evidence="1">Uncharacterized protein</fullName>
    </submittedName>
</protein>
<gene>
    <name evidence="1" type="ORF">MCHLO_00999</name>
</gene>
<dbReference type="EMBL" id="DF838817">
    <property type="protein sequence ID" value="GAT43311.1"/>
    <property type="molecule type" value="Genomic_DNA"/>
</dbReference>
<reference evidence="1" key="1">
    <citation type="submission" date="2014-09" db="EMBL/GenBank/DDBJ databases">
        <title>Genome sequence of the luminous mushroom Mycena chlorophos for searching fungal bioluminescence genes.</title>
        <authorList>
            <person name="Tanaka Y."/>
            <person name="Kasuga D."/>
            <person name="Oba Y."/>
            <person name="Hase S."/>
            <person name="Sato K."/>
            <person name="Oba Y."/>
            <person name="Sakakibara Y."/>
        </authorList>
    </citation>
    <scope>NUCLEOTIDE SEQUENCE</scope>
</reference>
<dbReference type="Proteomes" id="UP000815677">
    <property type="component" value="Unassembled WGS sequence"/>
</dbReference>
<evidence type="ECO:0000313" key="1">
    <source>
        <dbReference type="EMBL" id="GAT43311.1"/>
    </source>
</evidence>
<feature type="non-terminal residue" evidence="1">
    <location>
        <position position="1"/>
    </location>
</feature>
<organism evidence="1 2">
    <name type="scientific">Mycena chlorophos</name>
    <name type="common">Agaric fungus</name>
    <name type="synonym">Agaricus chlorophos</name>
    <dbReference type="NCBI Taxonomy" id="658473"/>
    <lineage>
        <taxon>Eukaryota</taxon>
        <taxon>Fungi</taxon>
        <taxon>Dikarya</taxon>
        <taxon>Basidiomycota</taxon>
        <taxon>Agaricomycotina</taxon>
        <taxon>Agaricomycetes</taxon>
        <taxon>Agaricomycetidae</taxon>
        <taxon>Agaricales</taxon>
        <taxon>Marasmiineae</taxon>
        <taxon>Mycenaceae</taxon>
        <taxon>Mycena</taxon>
    </lineage>
</organism>
<feature type="non-terminal residue" evidence="1">
    <location>
        <position position="310"/>
    </location>
</feature>